<protein>
    <recommendedName>
        <fullName evidence="8">Gustatory receptor</fullName>
    </recommendedName>
</protein>
<dbReference type="GO" id="GO:0007165">
    <property type="term" value="P:signal transduction"/>
    <property type="evidence" value="ECO:0007669"/>
    <property type="project" value="UniProtKB-KW"/>
</dbReference>
<accession>A0A5E4MIY6</accession>
<dbReference type="Proteomes" id="UP000325440">
    <property type="component" value="Unassembled WGS sequence"/>
</dbReference>
<evidence type="ECO:0000256" key="3">
    <source>
        <dbReference type="ARBA" id="ARBA00022692"/>
    </source>
</evidence>
<organism evidence="9 10">
    <name type="scientific">Cinara cedri</name>
    <dbReference type="NCBI Taxonomy" id="506608"/>
    <lineage>
        <taxon>Eukaryota</taxon>
        <taxon>Metazoa</taxon>
        <taxon>Ecdysozoa</taxon>
        <taxon>Arthropoda</taxon>
        <taxon>Hexapoda</taxon>
        <taxon>Insecta</taxon>
        <taxon>Pterygota</taxon>
        <taxon>Neoptera</taxon>
        <taxon>Paraneoptera</taxon>
        <taxon>Hemiptera</taxon>
        <taxon>Sternorrhyncha</taxon>
        <taxon>Aphidomorpha</taxon>
        <taxon>Aphidoidea</taxon>
        <taxon>Aphididae</taxon>
        <taxon>Lachninae</taxon>
        <taxon>Cinara</taxon>
    </lineage>
</organism>
<evidence type="ECO:0000256" key="7">
    <source>
        <dbReference type="ARBA" id="ARBA00023224"/>
    </source>
</evidence>
<keyword evidence="6 8" id="KW-0675">Receptor</keyword>
<keyword evidence="3 8" id="KW-0812">Transmembrane</keyword>
<comment type="caution">
    <text evidence="8">Lacks conserved residue(s) required for the propagation of feature annotation.</text>
</comment>
<name>A0A5E4MIY6_9HEMI</name>
<comment type="similarity">
    <text evidence="8">Belongs to the insect chemoreceptor superfamily. Gustatory receptor (GR) family.</text>
</comment>
<keyword evidence="5 8" id="KW-0472">Membrane</keyword>
<feature type="transmembrane region" description="Helical" evidence="8">
    <location>
        <begin position="306"/>
        <end position="326"/>
    </location>
</feature>
<evidence type="ECO:0000256" key="4">
    <source>
        <dbReference type="ARBA" id="ARBA00022989"/>
    </source>
</evidence>
<keyword evidence="2 8" id="KW-1003">Cell membrane</keyword>
<evidence type="ECO:0000256" key="5">
    <source>
        <dbReference type="ARBA" id="ARBA00023136"/>
    </source>
</evidence>
<dbReference type="GO" id="GO:0043025">
    <property type="term" value="C:neuronal cell body"/>
    <property type="evidence" value="ECO:0007669"/>
    <property type="project" value="TreeGrafter"/>
</dbReference>
<dbReference type="Pfam" id="PF08395">
    <property type="entry name" value="7tm_7"/>
    <property type="match status" value="1"/>
</dbReference>
<dbReference type="InterPro" id="IPR013604">
    <property type="entry name" value="7TM_chemorcpt"/>
</dbReference>
<evidence type="ECO:0000256" key="1">
    <source>
        <dbReference type="ARBA" id="ARBA00004651"/>
    </source>
</evidence>
<feature type="transmembrane region" description="Helical" evidence="8">
    <location>
        <begin position="113"/>
        <end position="136"/>
    </location>
</feature>
<reference evidence="9 10" key="1">
    <citation type="submission" date="2019-08" db="EMBL/GenBank/DDBJ databases">
        <authorList>
            <person name="Alioto T."/>
            <person name="Alioto T."/>
            <person name="Gomez Garrido J."/>
        </authorList>
    </citation>
    <scope>NUCLEOTIDE SEQUENCE [LARGE SCALE GENOMIC DNA]</scope>
</reference>
<dbReference type="GO" id="GO:0008049">
    <property type="term" value="P:male courtship behavior"/>
    <property type="evidence" value="ECO:0007669"/>
    <property type="project" value="TreeGrafter"/>
</dbReference>
<keyword evidence="10" id="KW-1185">Reference proteome</keyword>
<feature type="transmembrane region" description="Helical" evidence="8">
    <location>
        <begin position="59"/>
        <end position="79"/>
    </location>
</feature>
<dbReference type="PANTHER" id="PTHR21143:SF104">
    <property type="entry name" value="GUSTATORY RECEPTOR 8A-RELATED"/>
    <property type="match status" value="1"/>
</dbReference>
<dbReference type="GO" id="GO:0007635">
    <property type="term" value="P:chemosensory behavior"/>
    <property type="evidence" value="ECO:0007669"/>
    <property type="project" value="TreeGrafter"/>
</dbReference>
<evidence type="ECO:0000313" key="10">
    <source>
        <dbReference type="Proteomes" id="UP000325440"/>
    </source>
</evidence>
<dbReference type="GO" id="GO:0030424">
    <property type="term" value="C:axon"/>
    <property type="evidence" value="ECO:0007669"/>
    <property type="project" value="TreeGrafter"/>
</dbReference>
<feature type="transmembrane region" description="Helical" evidence="8">
    <location>
        <begin position="26"/>
        <end position="47"/>
    </location>
</feature>
<sequence>MRQIQNLWNVCGIFTVDLSYKKFQCIWSVLLMATCVYNFSVATQILCKMDQWCTIFSTPMVAMYDWVLACTTLLSRITIMVQSKRNFVKYKATVKAFEVYSPTSPAQLKNYELFSLSVVLLCLTVILPANVTRLYYLYYYETRKDRALVIYYIFLYMQNLSMCCVETQFVSQCFAVYTKFREINGDLKELKDENNVGRGKYPFTMAVVSETPPRAKVVGKGVACTSLQGHVCGYDMGFYKSWFNGHPMANAVELLRIRHWLIRHAVETLNGFFGIHMGLSVFVLCVMALLDIYYEIFHDSPSKLLVFGWLLQYSLRIFMIILVAHCTTKQAMKTKSLIALTDNQTLDNNTKEELRLFLNQIDSSSIEFTVYDFFTLNTQVIKSAIAAGTTYLVILMELHTYNKQ</sequence>
<comment type="subcellular location">
    <subcellularLocation>
        <location evidence="1 8">Cell membrane</location>
        <topology evidence="1 8">Multi-pass membrane protein</topology>
    </subcellularLocation>
</comment>
<dbReference type="GO" id="GO:0030425">
    <property type="term" value="C:dendrite"/>
    <property type="evidence" value="ECO:0007669"/>
    <property type="project" value="TreeGrafter"/>
</dbReference>
<dbReference type="OrthoDB" id="6614977at2759"/>
<evidence type="ECO:0000256" key="6">
    <source>
        <dbReference type="ARBA" id="ARBA00023170"/>
    </source>
</evidence>
<keyword evidence="7 8" id="KW-0807">Transducer</keyword>
<proteinExistence type="inferred from homology"/>
<evidence type="ECO:0000256" key="2">
    <source>
        <dbReference type="ARBA" id="ARBA00022475"/>
    </source>
</evidence>
<feature type="transmembrane region" description="Helical" evidence="8">
    <location>
        <begin position="272"/>
        <end position="294"/>
    </location>
</feature>
<keyword evidence="4 8" id="KW-1133">Transmembrane helix</keyword>
<dbReference type="GO" id="GO:0005886">
    <property type="term" value="C:plasma membrane"/>
    <property type="evidence" value="ECO:0007669"/>
    <property type="project" value="UniProtKB-SubCell"/>
</dbReference>
<dbReference type="PANTHER" id="PTHR21143">
    <property type="entry name" value="INVERTEBRATE GUSTATORY RECEPTOR"/>
    <property type="match status" value="1"/>
</dbReference>
<gene>
    <name evidence="9" type="ORF">CINCED_3A024934</name>
</gene>
<evidence type="ECO:0000256" key="8">
    <source>
        <dbReference type="RuleBase" id="RU363108"/>
    </source>
</evidence>
<dbReference type="EMBL" id="CABPRJ010000950">
    <property type="protein sequence ID" value="VVC31514.1"/>
    <property type="molecule type" value="Genomic_DNA"/>
</dbReference>
<dbReference type="GO" id="GO:0050909">
    <property type="term" value="P:sensory perception of taste"/>
    <property type="evidence" value="ECO:0007669"/>
    <property type="project" value="InterPro"/>
</dbReference>
<comment type="function">
    <text evidence="8">Gustatory receptor which mediates acceptance or avoidance behavior, depending on its substrates.</text>
</comment>
<evidence type="ECO:0000313" key="9">
    <source>
        <dbReference type="EMBL" id="VVC31514.1"/>
    </source>
</evidence>
<dbReference type="AlphaFoldDB" id="A0A5E4MIY6"/>